<evidence type="ECO:0000256" key="2">
    <source>
        <dbReference type="ARBA" id="ARBA00022801"/>
    </source>
</evidence>
<keyword evidence="2 4" id="KW-0378">Hydrolase</keyword>
<sequence>MKLLAIFLLFCVAILECCSQSITVQNNGLSLSITPGPTNLNLSLQQGNSKKLSGVIGRNLQNSSNYQPCQDVPNCLEFENGTIRLHVMTDIDHGFTIYWITEDVSKVLEDCFELSDLNWYGGPERFEQAWPLQKLNLTNFANVLQEDQWGAIVEPYWLNSAGAYIFVNEKVPLFVNQNSLSSTRNKVCFSANVADPYPPRNKVVLHYTVASQPDARKAHLHAVKHFLGKPTGHPNYKILERPIWSTWARYKRDVNDSAVLAFAKDIVDNGYPDGQFEIDDHWEECYGALTFNLSRFGDINNTVAKIKSMNFRVTLWTHPFVNTDCVKYREIGRRYGYFAKNSEGNDLTKWWNSKGNDAHYLDFSKAEVRLWFTERLRSIQEKHGIDSFKFDAGETSWAPQVPVLNGDVDGLPNTLGADYARTCAAFGDLVEVRTGWRTQDLPVFVRMIDKDSTWGLLNGLYTLITTLLQMNLNGYTLVLPNMVGGNGYYGTPSAELFVRWLQANTFMPSIQFSYVPWDYDNEKLNFDVKAISKKFVNLHQKIAPYIEKTMRDSVEKGHPVNSPIWWVSPNDIQAQGEDTEFLLGEDILVAPVVQEGATNRTVYLPKGRWVDGNSGVIHNGPRSLVNYSAPIEVLPYFIREGSEALRLLQRPL</sequence>
<evidence type="ECO:0000256" key="3">
    <source>
        <dbReference type="ARBA" id="ARBA00023295"/>
    </source>
</evidence>
<keyword evidence="5" id="KW-0732">Signal</keyword>
<keyword evidence="3 4" id="KW-0326">Glycosidase</keyword>
<reference evidence="8" key="1">
    <citation type="submission" date="2019-08" db="EMBL/GenBank/DDBJ databases">
        <title>The genome of the North American firefly Photinus pyralis.</title>
        <authorList>
            <consortium name="Photinus pyralis genome working group"/>
            <person name="Fallon T.R."/>
            <person name="Sander Lower S.E."/>
            <person name="Weng J.-K."/>
        </authorList>
    </citation>
    <scope>NUCLEOTIDE SEQUENCE</scope>
    <source>
        <strain evidence="8">TRF0915ILg1</strain>
        <tissue evidence="8">Whole body</tissue>
    </source>
</reference>
<dbReference type="Proteomes" id="UP000801492">
    <property type="component" value="Unassembled WGS sequence"/>
</dbReference>
<keyword evidence="9" id="KW-1185">Reference proteome</keyword>
<proteinExistence type="inferred from homology"/>
<dbReference type="Gene3D" id="2.60.40.1180">
    <property type="entry name" value="Golgi alpha-mannosidase II"/>
    <property type="match status" value="1"/>
</dbReference>
<feature type="chain" id="PRO_5035465565" description="Family 31 glucosidase KIAA1161" evidence="5">
    <location>
        <begin position="20"/>
        <end position="652"/>
    </location>
</feature>
<dbReference type="PANTHER" id="PTHR43053">
    <property type="entry name" value="GLYCOSIDASE FAMILY 31"/>
    <property type="match status" value="1"/>
</dbReference>
<accession>A0A8K0DKG2</accession>
<comment type="caution">
    <text evidence="8">The sequence shown here is derived from an EMBL/GenBank/DDBJ whole genome shotgun (WGS) entry which is preliminary data.</text>
</comment>
<evidence type="ECO:0000259" key="7">
    <source>
        <dbReference type="Pfam" id="PF21365"/>
    </source>
</evidence>
<dbReference type="GO" id="GO:0005975">
    <property type="term" value="P:carbohydrate metabolic process"/>
    <property type="evidence" value="ECO:0007669"/>
    <property type="project" value="InterPro"/>
</dbReference>
<feature type="domain" description="Glycoside hydrolase family 31 TIM barrel" evidence="6">
    <location>
        <begin position="245"/>
        <end position="397"/>
    </location>
</feature>
<feature type="signal peptide" evidence="5">
    <location>
        <begin position="1"/>
        <end position="19"/>
    </location>
</feature>
<dbReference type="AlphaFoldDB" id="A0A8K0DKG2"/>
<protein>
    <recommendedName>
        <fullName evidence="10">Family 31 glucosidase KIAA1161</fullName>
    </recommendedName>
</protein>
<dbReference type="PANTHER" id="PTHR43053:SF4">
    <property type="entry name" value="MYOGENESIS-REGULATING GLYCOSIDASE"/>
    <property type="match status" value="1"/>
</dbReference>
<evidence type="ECO:0000256" key="1">
    <source>
        <dbReference type="ARBA" id="ARBA00007806"/>
    </source>
</evidence>
<comment type="similarity">
    <text evidence="1 4">Belongs to the glycosyl hydrolase 31 family.</text>
</comment>
<dbReference type="EMBL" id="VTPC01000598">
    <property type="protein sequence ID" value="KAF2905132.1"/>
    <property type="molecule type" value="Genomic_DNA"/>
</dbReference>
<dbReference type="SUPFAM" id="SSF51011">
    <property type="entry name" value="Glycosyl hydrolase domain"/>
    <property type="match status" value="1"/>
</dbReference>
<dbReference type="InterPro" id="IPR048395">
    <property type="entry name" value="Glyco_hydro_31_C"/>
</dbReference>
<dbReference type="GO" id="GO:0004553">
    <property type="term" value="F:hydrolase activity, hydrolyzing O-glycosyl compounds"/>
    <property type="evidence" value="ECO:0007669"/>
    <property type="project" value="InterPro"/>
</dbReference>
<feature type="domain" description="Glycosyl hydrolase family 31 C-terminal" evidence="7">
    <location>
        <begin position="557"/>
        <end position="642"/>
    </location>
</feature>
<feature type="domain" description="Glycoside hydrolase family 31 TIM barrel" evidence="6">
    <location>
        <begin position="451"/>
        <end position="546"/>
    </location>
</feature>
<dbReference type="OrthoDB" id="10070917at2759"/>
<dbReference type="Pfam" id="PF21365">
    <property type="entry name" value="Glyco_hydro_31_3rd"/>
    <property type="match status" value="1"/>
</dbReference>
<evidence type="ECO:0000313" key="9">
    <source>
        <dbReference type="Proteomes" id="UP000801492"/>
    </source>
</evidence>
<evidence type="ECO:0000259" key="6">
    <source>
        <dbReference type="Pfam" id="PF01055"/>
    </source>
</evidence>
<evidence type="ECO:0000256" key="4">
    <source>
        <dbReference type="RuleBase" id="RU361185"/>
    </source>
</evidence>
<name>A0A8K0DKG2_IGNLU</name>
<dbReference type="Gene3D" id="3.20.20.80">
    <property type="entry name" value="Glycosidases"/>
    <property type="match status" value="1"/>
</dbReference>
<dbReference type="InterPro" id="IPR017853">
    <property type="entry name" value="GH"/>
</dbReference>
<dbReference type="Pfam" id="PF01055">
    <property type="entry name" value="Glyco_hydro_31_2nd"/>
    <property type="match status" value="2"/>
</dbReference>
<dbReference type="InterPro" id="IPR050985">
    <property type="entry name" value="Alpha-glycosidase_related"/>
</dbReference>
<dbReference type="CDD" id="cd06592">
    <property type="entry name" value="GH31_NET37"/>
    <property type="match status" value="1"/>
</dbReference>
<dbReference type="InterPro" id="IPR000322">
    <property type="entry name" value="Glyco_hydro_31_TIM"/>
</dbReference>
<evidence type="ECO:0008006" key="10">
    <source>
        <dbReference type="Google" id="ProtNLM"/>
    </source>
</evidence>
<organism evidence="8 9">
    <name type="scientific">Ignelater luminosus</name>
    <name type="common">Cucubano</name>
    <name type="synonym">Pyrophorus luminosus</name>
    <dbReference type="NCBI Taxonomy" id="2038154"/>
    <lineage>
        <taxon>Eukaryota</taxon>
        <taxon>Metazoa</taxon>
        <taxon>Ecdysozoa</taxon>
        <taxon>Arthropoda</taxon>
        <taxon>Hexapoda</taxon>
        <taxon>Insecta</taxon>
        <taxon>Pterygota</taxon>
        <taxon>Neoptera</taxon>
        <taxon>Endopterygota</taxon>
        <taxon>Coleoptera</taxon>
        <taxon>Polyphaga</taxon>
        <taxon>Elateriformia</taxon>
        <taxon>Elateroidea</taxon>
        <taxon>Elateridae</taxon>
        <taxon>Agrypninae</taxon>
        <taxon>Pyrophorini</taxon>
        <taxon>Ignelater</taxon>
    </lineage>
</organism>
<evidence type="ECO:0000313" key="8">
    <source>
        <dbReference type="EMBL" id="KAF2905132.1"/>
    </source>
</evidence>
<dbReference type="InterPro" id="IPR013780">
    <property type="entry name" value="Glyco_hydro_b"/>
</dbReference>
<evidence type="ECO:0000256" key="5">
    <source>
        <dbReference type="SAM" id="SignalP"/>
    </source>
</evidence>
<gene>
    <name evidence="8" type="ORF">ILUMI_01040</name>
</gene>
<dbReference type="SUPFAM" id="SSF51445">
    <property type="entry name" value="(Trans)glycosidases"/>
    <property type="match status" value="1"/>
</dbReference>